<feature type="transmembrane region" description="Helical" evidence="6">
    <location>
        <begin position="6"/>
        <end position="27"/>
    </location>
</feature>
<evidence type="ECO:0000313" key="8">
    <source>
        <dbReference type="EMBL" id="ATZ56388.1"/>
    </source>
</evidence>
<dbReference type="VEuPathDB" id="FungiDB:Bcin13g02270"/>
<evidence type="ECO:0000256" key="3">
    <source>
        <dbReference type="ARBA" id="ARBA00022989"/>
    </source>
</evidence>
<dbReference type="Pfam" id="PF20684">
    <property type="entry name" value="Fung_rhodopsin"/>
    <property type="match status" value="1"/>
</dbReference>
<organism evidence="8 9">
    <name type="scientific">Botryotinia fuckeliana (strain B05.10)</name>
    <name type="common">Noble rot fungus</name>
    <name type="synonym">Botrytis cinerea</name>
    <dbReference type="NCBI Taxonomy" id="332648"/>
    <lineage>
        <taxon>Eukaryota</taxon>
        <taxon>Fungi</taxon>
        <taxon>Dikarya</taxon>
        <taxon>Ascomycota</taxon>
        <taxon>Pezizomycotina</taxon>
        <taxon>Leotiomycetes</taxon>
        <taxon>Helotiales</taxon>
        <taxon>Sclerotiniaceae</taxon>
        <taxon>Botrytis</taxon>
    </lineage>
</organism>
<dbReference type="PANTHER" id="PTHR33048">
    <property type="entry name" value="PTH11-LIKE INTEGRAL MEMBRANE PROTEIN (AFU_ORTHOLOGUE AFUA_5G11245)"/>
    <property type="match status" value="1"/>
</dbReference>
<feature type="transmembrane region" description="Helical" evidence="6">
    <location>
        <begin position="191"/>
        <end position="213"/>
    </location>
</feature>
<keyword evidence="3 6" id="KW-1133">Transmembrane helix</keyword>
<comment type="subcellular location">
    <subcellularLocation>
        <location evidence="1">Membrane</location>
        <topology evidence="1">Multi-pass membrane protein</topology>
    </subcellularLocation>
</comment>
<reference evidence="8 9" key="3">
    <citation type="journal article" date="2017" name="Mol. Plant Pathol.">
        <title>A gapless genome sequence of the fungus Botrytis cinerea.</title>
        <authorList>
            <person name="Van Kan J.A."/>
            <person name="Stassen J.H."/>
            <person name="Mosbach A."/>
            <person name="Van Der Lee T.A."/>
            <person name="Faino L."/>
            <person name="Farmer A.D."/>
            <person name="Papasotiriou D.G."/>
            <person name="Zhou S."/>
            <person name="Seidl M.F."/>
            <person name="Cottam E."/>
            <person name="Edel D."/>
            <person name="Hahn M."/>
            <person name="Schwartz D.C."/>
            <person name="Dietrich R.A."/>
            <person name="Widdison S."/>
            <person name="Scalliet G."/>
        </authorList>
    </citation>
    <scope>NUCLEOTIDE SEQUENCE [LARGE SCALE GENOMIC DNA]</scope>
    <source>
        <strain evidence="8 9">B05.10</strain>
    </source>
</reference>
<feature type="domain" description="Rhodopsin" evidence="7">
    <location>
        <begin position="23"/>
        <end position="258"/>
    </location>
</feature>
<evidence type="ECO:0000256" key="1">
    <source>
        <dbReference type="ARBA" id="ARBA00004141"/>
    </source>
</evidence>
<proteinExistence type="inferred from homology"/>
<evidence type="ECO:0000256" key="6">
    <source>
        <dbReference type="SAM" id="Phobius"/>
    </source>
</evidence>
<dbReference type="AlphaFoldDB" id="A0A384K0S5"/>
<comment type="similarity">
    <text evidence="5">Belongs to the SAT4 family.</text>
</comment>
<dbReference type="KEGG" id="bfu:BCIN_13g02270"/>
<dbReference type="InterPro" id="IPR049326">
    <property type="entry name" value="Rhodopsin_dom_fungi"/>
</dbReference>
<dbReference type="RefSeq" id="XP_024552536.1">
    <property type="nucleotide sequence ID" value="XM_024696723.1"/>
</dbReference>
<dbReference type="Proteomes" id="UP000001798">
    <property type="component" value="Chromosome 13"/>
</dbReference>
<reference evidence="8 9" key="2">
    <citation type="journal article" date="2012" name="Eukaryot. Cell">
        <title>Genome update of Botrytis cinerea strains B05.10 and T4.</title>
        <authorList>
            <person name="Staats M."/>
            <person name="van Kan J.A."/>
        </authorList>
    </citation>
    <scope>NUCLEOTIDE SEQUENCE [LARGE SCALE GENOMIC DNA]</scope>
    <source>
        <strain evidence="8 9">B05.10</strain>
    </source>
</reference>
<feature type="transmembrane region" description="Helical" evidence="6">
    <location>
        <begin position="112"/>
        <end position="135"/>
    </location>
</feature>
<evidence type="ECO:0000256" key="5">
    <source>
        <dbReference type="ARBA" id="ARBA00038359"/>
    </source>
</evidence>
<name>A0A384K0S5_BOTFB</name>
<feature type="transmembrane region" description="Helical" evidence="6">
    <location>
        <begin position="233"/>
        <end position="256"/>
    </location>
</feature>
<dbReference type="OrthoDB" id="10017208at2759"/>
<evidence type="ECO:0000256" key="4">
    <source>
        <dbReference type="ARBA" id="ARBA00023136"/>
    </source>
</evidence>
<evidence type="ECO:0000313" key="9">
    <source>
        <dbReference type="Proteomes" id="UP000001798"/>
    </source>
</evidence>
<keyword evidence="4 6" id="KW-0472">Membrane</keyword>
<dbReference type="GO" id="GO:0016020">
    <property type="term" value="C:membrane"/>
    <property type="evidence" value="ECO:0007669"/>
    <property type="project" value="UniProtKB-SubCell"/>
</dbReference>
<keyword evidence="9" id="KW-1185">Reference proteome</keyword>
<dbReference type="PANTHER" id="PTHR33048:SF47">
    <property type="entry name" value="INTEGRAL MEMBRANE PROTEIN-RELATED"/>
    <property type="match status" value="1"/>
</dbReference>
<keyword evidence="2 6" id="KW-0812">Transmembrane</keyword>
<feature type="transmembrane region" description="Helical" evidence="6">
    <location>
        <begin position="155"/>
        <end position="179"/>
    </location>
</feature>
<feature type="transmembrane region" description="Helical" evidence="6">
    <location>
        <begin position="82"/>
        <end position="100"/>
    </location>
</feature>
<evidence type="ECO:0000256" key="2">
    <source>
        <dbReference type="ARBA" id="ARBA00022692"/>
    </source>
</evidence>
<protein>
    <recommendedName>
        <fullName evidence="7">Rhodopsin domain-containing protein</fullName>
    </recommendedName>
</protein>
<accession>A0A384K0S5</accession>
<dbReference type="GeneID" id="5435809"/>
<gene>
    <name evidence="8" type="ORF">BCIN_13g02270</name>
</gene>
<reference evidence="8 9" key="1">
    <citation type="journal article" date="2011" name="PLoS Genet.">
        <title>Genomic analysis of the necrotrophic fungal pathogens Sclerotinia sclerotiorum and Botrytis cinerea.</title>
        <authorList>
            <person name="Amselem J."/>
            <person name="Cuomo C.A."/>
            <person name="van Kan J.A."/>
            <person name="Viaud M."/>
            <person name="Benito E.P."/>
            <person name="Couloux A."/>
            <person name="Coutinho P.M."/>
            <person name="de Vries R.P."/>
            <person name="Dyer P.S."/>
            <person name="Fillinger S."/>
            <person name="Fournier E."/>
            <person name="Gout L."/>
            <person name="Hahn M."/>
            <person name="Kohn L."/>
            <person name="Lapalu N."/>
            <person name="Plummer K.M."/>
            <person name="Pradier J.M."/>
            <person name="Quevillon E."/>
            <person name="Sharon A."/>
            <person name="Simon A."/>
            <person name="ten Have A."/>
            <person name="Tudzynski B."/>
            <person name="Tudzynski P."/>
            <person name="Wincker P."/>
            <person name="Andrew M."/>
            <person name="Anthouard V."/>
            <person name="Beever R.E."/>
            <person name="Beffa R."/>
            <person name="Benoit I."/>
            <person name="Bouzid O."/>
            <person name="Brault B."/>
            <person name="Chen Z."/>
            <person name="Choquer M."/>
            <person name="Collemare J."/>
            <person name="Cotton P."/>
            <person name="Danchin E.G."/>
            <person name="Da Silva C."/>
            <person name="Gautier A."/>
            <person name="Giraud C."/>
            <person name="Giraud T."/>
            <person name="Gonzalez C."/>
            <person name="Grossetete S."/>
            <person name="Guldener U."/>
            <person name="Henrissat B."/>
            <person name="Howlett B.J."/>
            <person name="Kodira C."/>
            <person name="Kretschmer M."/>
            <person name="Lappartient A."/>
            <person name="Leroch M."/>
            <person name="Levis C."/>
            <person name="Mauceli E."/>
            <person name="Neuveglise C."/>
            <person name="Oeser B."/>
            <person name="Pearson M."/>
            <person name="Poulain J."/>
            <person name="Poussereau N."/>
            <person name="Quesneville H."/>
            <person name="Rascle C."/>
            <person name="Schumacher J."/>
            <person name="Segurens B."/>
            <person name="Sexton A."/>
            <person name="Silva E."/>
            <person name="Sirven C."/>
            <person name="Soanes D.M."/>
            <person name="Talbot N.J."/>
            <person name="Templeton M."/>
            <person name="Yandava C."/>
            <person name="Yarden O."/>
            <person name="Zeng Q."/>
            <person name="Rollins J.A."/>
            <person name="Lebrun M.H."/>
            <person name="Dickman M."/>
        </authorList>
    </citation>
    <scope>NUCLEOTIDE SEQUENCE [LARGE SCALE GENOMIC DNA]</scope>
    <source>
        <strain evidence="8 9">B05.10</strain>
    </source>
</reference>
<sequence>MAATIPVAVDVFLIILASTAVILRIISRKLSGAGFWYDDWFAFAALPFGITIDASFWAAAYHGFGKHGGDPTFFLHVLYFDEMWYCTGIFLTKISVLCFYYRIFAITRSLRLALWIIGGWVIGWWLALTSASIAQCSPIPRYWNRKIEGTCVYQYGFFLGQAIPNIVLDFALLILPIVPLWKLQMQKHQKWALLLVFVLGYTNPLISILRIVSFIKLGSDTETDINYDFIPPALWSAAEVSVAIFSCSIPSLTYLFRRAVGRAFPSHNSSLNDSQKIRQRVDGIKPATFGSLPSRRPLKLQTEGTFERLVDESNISEVELSILQSTVRPTVSGGKNLDSDLHSIGHHRTLIQVRNDVNISYN</sequence>
<feature type="transmembrane region" description="Helical" evidence="6">
    <location>
        <begin position="39"/>
        <end position="62"/>
    </location>
</feature>
<dbReference type="EMBL" id="CP009817">
    <property type="protein sequence ID" value="ATZ56388.1"/>
    <property type="molecule type" value="Genomic_DNA"/>
</dbReference>
<dbReference type="InterPro" id="IPR052337">
    <property type="entry name" value="SAT4-like"/>
</dbReference>
<evidence type="ECO:0000259" key="7">
    <source>
        <dbReference type="Pfam" id="PF20684"/>
    </source>
</evidence>